<evidence type="ECO:0000313" key="2">
    <source>
        <dbReference type="Proteomes" id="UP001396898"/>
    </source>
</evidence>
<dbReference type="EMBL" id="JAQQWI010000015">
    <property type="protein sequence ID" value="KAK8012498.1"/>
    <property type="molecule type" value="Genomic_DNA"/>
</dbReference>
<gene>
    <name evidence="1" type="ORF">PG991_009873</name>
</gene>
<keyword evidence="2" id="KW-1185">Reference proteome</keyword>
<proteinExistence type="predicted"/>
<name>A0ABR1RH50_9PEZI</name>
<sequence>MHVAVEEAHKFAEKLDGSPNYCGARGDDVLGAFKGFVDAHHRLFNILAHKAGDLSVHRKQYPEAGEAVVSALTNVDGVGQAFSGFIDDHLPCKSKAVEGDTDKLTRSLGMCIRKWKKVCGKDCNQYN</sequence>
<accession>A0ABR1RH50</accession>
<comment type="caution">
    <text evidence="1">The sequence shown here is derived from an EMBL/GenBank/DDBJ whole genome shotgun (WGS) entry which is preliminary data.</text>
</comment>
<dbReference type="Proteomes" id="UP001396898">
    <property type="component" value="Unassembled WGS sequence"/>
</dbReference>
<organism evidence="1 2">
    <name type="scientific">Apiospora marii</name>
    <dbReference type="NCBI Taxonomy" id="335849"/>
    <lineage>
        <taxon>Eukaryota</taxon>
        <taxon>Fungi</taxon>
        <taxon>Dikarya</taxon>
        <taxon>Ascomycota</taxon>
        <taxon>Pezizomycotina</taxon>
        <taxon>Sordariomycetes</taxon>
        <taxon>Xylariomycetidae</taxon>
        <taxon>Amphisphaeriales</taxon>
        <taxon>Apiosporaceae</taxon>
        <taxon>Apiospora</taxon>
    </lineage>
</organism>
<reference evidence="1 2" key="1">
    <citation type="submission" date="2023-01" db="EMBL/GenBank/DDBJ databases">
        <title>Analysis of 21 Apiospora genomes using comparative genomics revels a genus with tremendous synthesis potential of carbohydrate active enzymes and secondary metabolites.</title>
        <authorList>
            <person name="Sorensen T."/>
        </authorList>
    </citation>
    <scope>NUCLEOTIDE SEQUENCE [LARGE SCALE GENOMIC DNA]</scope>
    <source>
        <strain evidence="1 2">CBS 20057</strain>
    </source>
</reference>
<protein>
    <submittedName>
        <fullName evidence="1">Uncharacterized protein</fullName>
    </submittedName>
</protein>
<evidence type="ECO:0000313" key="1">
    <source>
        <dbReference type="EMBL" id="KAK8012498.1"/>
    </source>
</evidence>